<sequence>MEEGVTNSLEFIPDKRFNKLKQLQRLMLSYCYRKIEYEPHLNELNDLERRRGQRKTCAQALIIIKMYSITLAELIDDVVLSIKWIERERLVLKQMDYLSCELEWLHNKLNELYQDRSHTGEAILKLAYLLRNLRISLSEIEIKNVLSLSKADWDKHESICSQHKVNKRDIFNVLILSVVGPPGLRDQVLDAALQHVFSDEKTRRKIAWNAESLFGSLI</sequence>
<dbReference type="EMBL" id="JABMCB010000119">
    <property type="protein sequence ID" value="NUU73946.1"/>
    <property type="molecule type" value="Genomic_DNA"/>
</dbReference>
<dbReference type="InterPro" id="IPR032675">
    <property type="entry name" value="LRR_dom_sf"/>
</dbReference>
<dbReference type="Proteomes" id="UP000526125">
    <property type="component" value="Unassembled WGS sequence"/>
</dbReference>
<dbReference type="RefSeq" id="WP_175393936.1">
    <property type="nucleotide sequence ID" value="NZ_JABMCB010000119.1"/>
</dbReference>
<keyword evidence="2" id="KW-1185">Reference proteome</keyword>
<accession>A0A7Y6ESW9</accession>
<proteinExistence type="predicted"/>
<evidence type="ECO:0000313" key="2">
    <source>
        <dbReference type="Proteomes" id="UP000526125"/>
    </source>
</evidence>
<evidence type="ECO:0000313" key="1">
    <source>
        <dbReference type="EMBL" id="NUU73946.1"/>
    </source>
</evidence>
<dbReference type="Gene3D" id="3.80.10.10">
    <property type="entry name" value="Ribonuclease Inhibitor"/>
    <property type="match status" value="1"/>
</dbReference>
<gene>
    <name evidence="1" type="ORF">HP552_01450</name>
</gene>
<comment type="caution">
    <text evidence="1">The sequence shown here is derived from an EMBL/GenBank/DDBJ whole genome shotgun (WGS) entry which is preliminary data.</text>
</comment>
<protein>
    <submittedName>
        <fullName evidence="1">Uncharacterized protein</fullName>
    </submittedName>
</protein>
<dbReference type="AlphaFoldDB" id="A0A7Y6ESW9"/>
<reference evidence="1 2" key="1">
    <citation type="submission" date="2020-05" db="EMBL/GenBank/DDBJ databases">
        <title>Genome Sequencing of Type Strains.</title>
        <authorList>
            <person name="Lemaire J.F."/>
            <person name="Inderbitzin P."/>
            <person name="Gregorio O.A."/>
            <person name="Collins S.B."/>
            <person name="Wespe N."/>
            <person name="Knight-Connoni V."/>
        </authorList>
    </citation>
    <scope>NUCLEOTIDE SEQUENCE [LARGE SCALE GENOMIC DNA]</scope>
    <source>
        <strain evidence="1 2">LMG 21957</strain>
    </source>
</reference>
<organism evidence="1 2">
    <name type="scientific">Paenibacillus xylanilyticus</name>
    <dbReference type="NCBI Taxonomy" id="248903"/>
    <lineage>
        <taxon>Bacteria</taxon>
        <taxon>Bacillati</taxon>
        <taxon>Bacillota</taxon>
        <taxon>Bacilli</taxon>
        <taxon>Bacillales</taxon>
        <taxon>Paenibacillaceae</taxon>
        <taxon>Paenibacillus</taxon>
    </lineage>
</organism>
<name>A0A7Y6ESW9_9BACL</name>